<comment type="pathway">
    <text evidence="2">Glycolipid biosynthesis; glycosylphosphatidylinositol-anchor biosynthesis.</text>
</comment>
<dbReference type="GO" id="GO:0006506">
    <property type="term" value="P:GPI anchor biosynthetic process"/>
    <property type="evidence" value="ECO:0007669"/>
    <property type="project" value="UniProtKB-KW"/>
</dbReference>
<feature type="transmembrane region" description="Helical" evidence="11">
    <location>
        <begin position="1457"/>
        <end position="1476"/>
    </location>
</feature>
<evidence type="ECO:0000256" key="7">
    <source>
        <dbReference type="ARBA" id="ARBA00022824"/>
    </source>
</evidence>
<keyword evidence="9 11" id="KW-0472">Membrane</keyword>
<keyword evidence="7" id="KW-0256">Endoplasmic reticulum</keyword>
<feature type="transmembrane region" description="Helical" evidence="11">
    <location>
        <begin position="1005"/>
        <end position="1024"/>
    </location>
</feature>
<evidence type="ECO:0000256" key="6">
    <source>
        <dbReference type="ARBA" id="ARBA00022692"/>
    </source>
</evidence>
<feature type="transmembrane region" description="Helical" evidence="11">
    <location>
        <begin position="1069"/>
        <end position="1090"/>
    </location>
</feature>
<sequence>MKEREIEGAARRRKITGKWGYTWHLWVTLLLHIAAIVLFTRGFLLTRTELPYYSNSSDVSESQCLYSSSHNNTTTSSWTKPAVNRLIIIVLDALRFDFVAPSTFFPESKHWMDKLKVLKEVVSKSPTSAKIFKAIADPPTTSLQRLKGLTTGGLPTFVDVGNSFGAPAIVEDNFLNQLVQSGKKVVMMGDDTWTQLFPHHFERSYPYPSFNVKDLDTVDNGCIEHLFPSLYEDDWDVLISHFLGVDHAGHIFGVDSTQMTEKLEQYNSILEKVIEVLEKESGPGRLHENTLLVVMGDHGQTLNGDHGGGGAEEVETAIFAMSVKKPPSSVPVEYDTSSCQLDLDGKNVCVSSMQQLDFAVTMSALLGIPFPYGSIGQVNPELYALGAGSWNLDVSQQLSESDIWIQNYANILCINSWQVKRYIDAYSASSAVGFSSDDLSRVASVYAQAENHWLHSTKKLRLDKRDIDALVPALKKQIESYFNFLRTVAELARSKWTEFDLRMMGAGIAIMSISLIFQVLAILRANSQDGATLASSGYAWFFSASAFAFFLLGMRAVSFLSNMEEGKVANFLLSTSGIVALRKSVVKGKLLKESVGFLLLSTFCRFGIEIGLSKQASTSAFMKEYTSWILNIASGLAVWNHAAEVVPILVLIILAFWLYKATSDIFFGWPRKIVVVCTILSYMLIIVHWITENNRYILAFMPESIGRIYIPRIVYAILLGQLLLLVFAQLFRGNSSDCKTNLVVKTTAMLSAWSSTVILLSGKQGPMVAFASIVGGYCIMRLCDIEDDAKNGPQRRLSIGPFPVMQWNLFATCLFFCSGHWCAFDGLHYGAAFIGFEEFMLVPQAIILTLDTYGFSIILPVFGLPFLVAMKYKADLGKHVLFTQLSQMYTTYGLITAIMTTFTIYCVTMHRRHLMVWGLFAPKFVFDVFGLLLTDDSKDESSLKDAEYQVAKVRRKGGYRAAYFVFVMMLLDNVGFVANMVSLVLYFGSVMYFNIPGSATTTTNLLGTAFLIPILGGFISDTFLNRLNTCILFGFIELLGYVLLVIQSHDTKLQPSPCGEKGCVHGRKAVLFYASIYLFAVGAGGIRGCVPALGADQFDNNDPKERKKLASFFNWFLFFITIGASIGVTAVVYVSTEIDWYKGFIISLACSAGGLFVIAVGKPFYRTRVSGDSPLLSVLQVLFVTVKNLGTKLPQNSDQLHEIQSDESNLMKKLIPHTDQFGILDKAAVLREGKEPKKWEVCTVTQVEETKILIRMMPILFSTIIMNTCLAQLQTFSIQQGVRMNPHIGRYTIPPASIPVIPLVFMTALIPVYEFAFVPLVRKITGHPNGITELQRVGVGLVLSAISMAIAGIIEVKRKDEFKNHNHVISLFWLSFHYAIFGVADMFTLVGLLEFFYREAPEGMRSLSTSFSFLSLSIGYFLSTVFVEIINSVTRRVTKSKIGWLEGDDFNQIHVELFYWFLAVLSMINFGVYLLCAKWYKYQNAVPFESELVSRNDAALRNDEIEDTPK</sequence>
<feature type="transmembrane region" description="Helical" evidence="11">
    <location>
        <begin position="503"/>
        <end position="525"/>
    </location>
</feature>
<dbReference type="STRING" id="3818.A0A445AYI3"/>
<comment type="similarity">
    <text evidence="3">Belongs to the PIGG/PIGN/PIGO family. PIGO subfamily.</text>
</comment>
<protein>
    <submittedName>
        <fullName evidence="12">Uncharacterized protein</fullName>
    </submittedName>
</protein>
<dbReference type="Pfam" id="PF01663">
    <property type="entry name" value="Phosphodiest"/>
    <property type="match status" value="1"/>
</dbReference>
<dbReference type="CDD" id="cd16023">
    <property type="entry name" value="GPI_EPT_3"/>
    <property type="match status" value="1"/>
</dbReference>
<dbReference type="PANTHER" id="PTHR23071">
    <property type="entry name" value="PHOSPHATIDYLINOSITOL GLYCAN"/>
    <property type="match status" value="1"/>
</dbReference>
<keyword evidence="4" id="KW-0337">GPI-anchor biosynthesis</keyword>
<organism evidence="12 13">
    <name type="scientific">Arachis hypogaea</name>
    <name type="common">Peanut</name>
    <dbReference type="NCBI Taxonomy" id="3818"/>
    <lineage>
        <taxon>Eukaryota</taxon>
        <taxon>Viridiplantae</taxon>
        <taxon>Streptophyta</taxon>
        <taxon>Embryophyta</taxon>
        <taxon>Tracheophyta</taxon>
        <taxon>Spermatophyta</taxon>
        <taxon>Magnoliopsida</taxon>
        <taxon>eudicotyledons</taxon>
        <taxon>Gunneridae</taxon>
        <taxon>Pentapetalae</taxon>
        <taxon>rosids</taxon>
        <taxon>fabids</taxon>
        <taxon>Fabales</taxon>
        <taxon>Fabaceae</taxon>
        <taxon>Papilionoideae</taxon>
        <taxon>50 kb inversion clade</taxon>
        <taxon>dalbergioids sensu lato</taxon>
        <taxon>Dalbergieae</taxon>
        <taxon>Pterocarpus clade</taxon>
        <taxon>Arachis</taxon>
    </lineage>
</organism>
<evidence type="ECO:0000313" key="12">
    <source>
        <dbReference type="EMBL" id="RYR31514.1"/>
    </source>
</evidence>
<dbReference type="PANTHER" id="PTHR23071:SF1">
    <property type="entry name" value="GPI ETHANOLAMINE PHOSPHATE TRANSFERASE 3"/>
    <property type="match status" value="1"/>
</dbReference>
<feature type="transmembrane region" description="Helical" evidence="11">
    <location>
        <begin position="628"/>
        <end position="659"/>
    </location>
</feature>
<dbReference type="GO" id="GO:0051377">
    <property type="term" value="F:mannose-ethanolamine phosphotransferase activity"/>
    <property type="evidence" value="ECO:0007669"/>
    <property type="project" value="InterPro"/>
</dbReference>
<feature type="transmembrane region" description="Helical" evidence="11">
    <location>
        <begin position="1409"/>
        <end position="1430"/>
    </location>
</feature>
<evidence type="ECO:0000256" key="1">
    <source>
        <dbReference type="ARBA" id="ARBA00004477"/>
    </source>
</evidence>
<dbReference type="InterPro" id="IPR000109">
    <property type="entry name" value="POT_fam"/>
</dbReference>
<evidence type="ECO:0000256" key="5">
    <source>
        <dbReference type="ARBA" id="ARBA00022679"/>
    </source>
</evidence>
<dbReference type="SUPFAM" id="SSF103473">
    <property type="entry name" value="MFS general substrate transporter"/>
    <property type="match status" value="2"/>
</dbReference>
<reference evidence="12 13" key="1">
    <citation type="submission" date="2019-01" db="EMBL/GenBank/DDBJ databases">
        <title>Sequencing of cultivated peanut Arachis hypogaea provides insights into genome evolution and oil improvement.</title>
        <authorList>
            <person name="Chen X."/>
        </authorList>
    </citation>
    <scope>NUCLEOTIDE SEQUENCE [LARGE SCALE GENOMIC DNA]</scope>
    <source>
        <strain evidence="13">cv. Fuhuasheng</strain>
        <tissue evidence="12">Leaves</tissue>
    </source>
</reference>
<keyword evidence="8 11" id="KW-1133">Transmembrane helix</keyword>
<comment type="caution">
    <text evidence="12">The sequence shown here is derived from an EMBL/GenBank/DDBJ whole genome shotgun (WGS) entry which is preliminary data.</text>
</comment>
<dbReference type="InterPro" id="IPR036259">
    <property type="entry name" value="MFS_trans_sf"/>
</dbReference>
<feature type="transmembrane region" description="Helical" evidence="11">
    <location>
        <begin position="841"/>
        <end position="868"/>
    </location>
</feature>
<feature type="transmembrane region" description="Helical" evidence="11">
    <location>
        <begin position="21"/>
        <end position="44"/>
    </location>
</feature>
<evidence type="ECO:0000256" key="10">
    <source>
        <dbReference type="ARBA" id="ARBA00023180"/>
    </source>
</evidence>
<evidence type="ECO:0000256" key="3">
    <source>
        <dbReference type="ARBA" id="ARBA00008695"/>
    </source>
</evidence>
<dbReference type="EMBL" id="SDMP01000011">
    <property type="protein sequence ID" value="RYR31514.1"/>
    <property type="molecule type" value="Genomic_DNA"/>
</dbReference>
<dbReference type="Proteomes" id="UP000289738">
    <property type="component" value="Chromosome B01"/>
</dbReference>
<dbReference type="SUPFAM" id="SSF53649">
    <property type="entry name" value="Alkaline phosphatase-like"/>
    <property type="match status" value="1"/>
</dbReference>
<feature type="transmembrane region" description="Helical" evidence="11">
    <location>
        <begin position="1111"/>
        <end position="1134"/>
    </location>
</feature>
<keyword evidence="6 11" id="KW-0812">Transmembrane</keyword>
<comment type="subcellular location">
    <subcellularLocation>
        <location evidence="1">Endoplasmic reticulum membrane</location>
        <topology evidence="1">Multi-pass membrane protein</topology>
    </subcellularLocation>
</comment>
<dbReference type="Gene3D" id="3.40.720.10">
    <property type="entry name" value="Alkaline Phosphatase, subunit A"/>
    <property type="match status" value="1"/>
</dbReference>
<feature type="transmembrane region" description="Helical" evidence="11">
    <location>
        <begin position="1031"/>
        <end position="1049"/>
    </location>
</feature>
<feature type="transmembrane region" description="Helical" evidence="11">
    <location>
        <begin position="1337"/>
        <end position="1356"/>
    </location>
</feature>
<dbReference type="InterPro" id="IPR002591">
    <property type="entry name" value="Phosphodiest/P_Trfase"/>
</dbReference>
<dbReference type="InterPro" id="IPR017850">
    <property type="entry name" value="Alkaline_phosphatase_core_sf"/>
</dbReference>
<feature type="transmembrane region" description="Helical" evidence="11">
    <location>
        <begin position="1259"/>
        <end position="1276"/>
    </location>
</feature>
<gene>
    <name evidence="12" type="ORF">Ahy_B01g056318</name>
</gene>
<feature type="transmembrane region" description="Helical" evidence="11">
    <location>
        <begin position="671"/>
        <end position="690"/>
    </location>
</feature>
<evidence type="ECO:0000256" key="8">
    <source>
        <dbReference type="ARBA" id="ARBA00022989"/>
    </source>
</evidence>
<dbReference type="Gene3D" id="1.20.1250.20">
    <property type="entry name" value="MFS general substrate transporter like domains"/>
    <property type="match status" value="1"/>
</dbReference>
<dbReference type="Pfam" id="PF00854">
    <property type="entry name" value="PTR2"/>
    <property type="match status" value="1"/>
</dbReference>
<dbReference type="GO" id="GO:0022857">
    <property type="term" value="F:transmembrane transporter activity"/>
    <property type="evidence" value="ECO:0007669"/>
    <property type="project" value="InterPro"/>
</dbReference>
<name>A0A445AYI3_ARAHY</name>
<evidence type="ECO:0000256" key="2">
    <source>
        <dbReference type="ARBA" id="ARBA00004687"/>
    </source>
</evidence>
<dbReference type="GO" id="GO:0005789">
    <property type="term" value="C:endoplasmic reticulum membrane"/>
    <property type="evidence" value="ECO:0007669"/>
    <property type="project" value="UniProtKB-SubCell"/>
</dbReference>
<feature type="transmembrane region" description="Helical" evidence="11">
    <location>
        <begin position="710"/>
        <end position="730"/>
    </location>
</feature>
<feature type="transmembrane region" description="Helical" evidence="11">
    <location>
        <begin position="1376"/>
        <end position="1397"/>
    </location>
</feature>
<evidence type="ECO:0000256" key="4">
    <source>
        <dbReference type="ARBA" id="ARBA00022502"/>
    </source>
</evidence>
<keyword evidence="5" id="KW-0808">Transferase</keyword>
<evidence type="ECO:0000256" key="11">
    <source>
        <dbReference type="SAM" id="Phobius"/>
    </source>
</evidence>
<evidence type="ECO:0000313" key="13">
    <source>
        <dbReference type="Proteomes" id="UP000289738"/>
    </source>
</evidence>
<evidence type="ECO:0000256" key="9">
    <source>
        <dbReference type="ARBA" id="ARBA00023136"/>
    </source>
</evidence>
<feature type="transmembrane region" description="Helical" evidence="11">
    <location>
        <begin position="961"/>
        <end position="985"/>
    </location>
</feature>
<feature type="transmembrane region" description="Helical" evidence="11">
    <location>
        <begin position="1140"/>
        <end position="1160"/>
    </location>
</feature>
<proteinExistence type="inferred from homology"/>
<accession>A0A445AYI3</accession>
<feature type="transmembrane region" description="Helical" evidence="11">
    <location>
        <begin position="1296"/>
        <end position="1316"/>
    </location>
</feature>
<keyword evidence="13" id="KW-1185">Reference proteome</keyword>
<feature type="transmembrane region" description="Helical" evidence="11">
    <location>
        <begin position="889"/>
        <end position="908"/>
    </location>
</feature>
<keyword evidence="10" id="KW-0325">Glycoprotein</keyword>
<dbReference type="InterPro" id="IPR039524">
    <property type="entry name" value="PIGO/GPI13"/>
</dbReference>
<feature type="transmembrane region" description="Helical" evidence="11">
    <location>
        <begin position="537"/>
        <end position="557"/>
    </location>
</feature>
<dbReference type="InterPro" id="IPR037675">
    <property type="entry name" value="PIG-O_N"/>
</dbReference>